<comment type="caution">
    <text evidence="4">The sequence shown here is derived from an EMBL/GenBank/DDBJ whole genome shotgun (WGS) entry which is preliminary data.</text>
</comment>
<proteinExistence type="inferred from homology"/>
<dbReference type="EMBL" id="PSQG01000021">
    <property type="protein sequence ID" value="RCH42508.1"/>
    <property type="molecule type" value="Genomic_DNA"/>
</dbReference>
<feature type="domain" description="PucR C-terminal helix-turn-helix" evidence="2">
    <location>
        <begin position="460"/>
        <end position="516"/>
    </location>
</feature>
<organism evidence="4 5">
    <name type="scientific">Blautia obeum</name>
    <dbReference type="NCBI Taxonomy" id="40520"/>
    <lineage>
        <taxon>Bacteria</taxon>
        <taxon>Bacillati</taxon>
        <taxon>Bacillota</taxon>
        <taxon>Clostridia</taxon>
        <taxon>Lachnospirales</taxon>
        <taxon>Lachnospiraceae</taxon>
        <taxon>Blautia</taxon>
    </lineage>
</organism>
<dbReference type="Gene3D" id="1.10.10.2840">
    <property type="entry name" value="PucR C-terminal helix-turn-helix domain"/>
    <property type="match status" value="1"/>
</dbReference>
<feature type="domain" description="CdaR GGDEF-like" evidence="3">
    <location>
        <begin position="295"/>
        <end position="407"/>
    </location>
</feature>
<dbReference type="Pfam" id="PF17853">
    <property type="entry name" value="GGDEF_2"/>
    <property type="match status" value="1"/>
</dbReference>
<comment type="similarity">
    <text evidence="1">Belongs to the CdaR family.</text>
</comment>
<accession>A0A367FW54</accession>
<evidence type="ECO:0008006" key="6">
    <source>
        <dbReference type="Google" id="ProtNLM"/>
    </source>
</evidence>
<dbReference type="RefSeq" id="WP_114002566.1">
    <property type="nucleotide sequence ID" value="NZ_PSQG01000021.1"/>
</dbReference>
<evidence type="ECO:0000313" key="4">
    <source>
        <dbReference type="EMBL" id="RCH42508.1"/>
    </source>
</evidence>
<dbReference type="PANTHER" id="PTHR33744">
    <property type="entry name" value="CARBOHYDRATE DIACID REGULATOR"/>
    <property type="match status" value="1"/>
</dbReference>
<evidence type="ECO:0000259" key="3">
    <source>
        <dbReference type="Pfam" id="PF17853"/>
    </source>
</evidence>
<evidence type="ECO:0000313" key="5">
    <source>
        <dbReference type="Proteomes" id="UP000253208"/>
    </source>
</evidence>
<name>A0A367FW54_9FIRM</name>
<protein>
    <recommendedName>
        <fullName evidence="6">PucR family transcriptional regulator</fullName>
    </recommendedName>
</protein>
<dbReference type="InterPro" id="IPR041522">
    <property type="entry name" value="CdaR_GGDEF"/>
</dbReference>
<sequence>MNKKDHFVNSPHTGFHLNLQIIADDFAEKKEDVSILCREDPLTLDGLRIYQAGALLKPCYLYLVFGNSLSESFLRYQNIAFVVVGSGDLSCFSESCRILHIKGTLSFSEVFNQIQQTFDRYSDWDSKLQLALGSIDPLNEMLEASLDIFHNPVFAHDTNFYILSSPRHVTGMSEWVHDQRTGRLIAPLSLIQDFKLDAEYQRTLITHGANIYSEELRGYRILYMNLWVSGNYQGRLCVDELQTEIQPGHFSALEYLGSFIELCIRRHNLFQISMGNDSRQFFTEYLSGKLTELQAVTDQIQYLNWNRHDRYLVLRLETQQQDDRMHSSIATLGHIEAQIPEGLAFTYQQGIVVIVNLSFKHSVSSDVISSLAIILREGLFKMGVSSEFRDFLLIPQGYIQAVSALRLGKKSQSMAWCYHFDAYLLEYMLSQISHQISPELLVSSRLDALQNYDRKNNTELYHTLKVYLEHERNSLQTARELFIHRSSLTYRLERIQKLTKVDLDNPKDRLLLQLCFLLQEKDQTVT</sequence>
<dbReference type="InterPro" id="IPR042070">
    <property type="entry name" value="PucR_C-HTH_sf"/>
</dbReference>
<dbReference type="InterPro" id="IPR025736">
    <property type="entry name" value="PucR_C-HTH_dom"/>
</dbReference>
<dbReference type="AlphaFoldDB" id="A0A367FW54"/>
<dbReference type="InterPro" id="IPR051448">
    <property type="entry name" value="CdaR-like_regulators"/>
</dbReference>
<gene>
    <name evidence="4" type="ORF">C4886_13780</name>
</gene>
<dbReference type="Pfam" id="PF13556">
    <property type="entry name" value="HTH_30"/>
    <property type="match status" value="1"/>
</dbReference>
<evidence type="ECO:0000259" key="2">
    <source>
        <dbReference type="Pfam" id="PF13556"/>
    </source>
</evidence>
<reference evidence="4 5" key="1">
    <citation type="submission" date="2018-02" db="EMBL/GenBank/DDBJ databases">
        <title>Complete genome sequencing of Faecalibacterium prausnitzii strains isolated from the human gut.</title>
        <authorList>
            <person name="Fitzgerald B.C."/>
            <person name="Shkoporov A.N."/>
            <person name="Ross P.R."/>
            <person name="Hill C."/>
        </authorList>
    </citation>
    <scope>NUCLEOTIDE SEQUENCE [LARGE SCALE GENOMIC DNA]</scope>
    <source>
        <strain evidence="4 5">APC942/31-1</strain>
    </source>
</reference>
<dbReference type="Proteomes" id="UP000253208">
    <property type="component" value="Unassembled WGS sequence"/>
</dbReference>
<evidence type="ECO:0000256" key="1">
    <source>
        <dbReference type="ARBA" id="ARBA00006754"/>
    </source>
</evidence>